<keyword evidence="6" id="KW-1185">Reference proteome</keyword>
<dbReference type="SUPFAM" id="SSF56281">
    <property type="entry name" value="Metallo-hydrolase/oxidoreductase"/>
    <property type="match status" value="1"/>
</dbReference>
<evidence type="ECO:0000256" key="1">
    <source>
        <dbReference type="ARBA" id="ARBA00001947"/>
    </source>
</evidence>
<dbReference type="PANTHER" id="PTHR46233">
    <property type="entry name" value="HYDROXYACYLGLUTATHIONE HYDROLASE GLOC"/>
    <property type="match status" value="1"/>
</dbReference>
<evidence type="ECO:0000313" key="5">
    <source>
        <dbReference type="EMBL" id="QDJ14966.1"/>
    </source>
</evidence>
<sequence length="212" mass="23320">MKFKLIPVTPFQQNCSIVWDTAGNAAIIDPGGEADKIIQFIQQNDLTPQAILLTHGHLDHVGAAVTLKKQYGIDIIGPHQADEYWLTGLPQQAQHFGLPDCSAFTPDQWLNENEEVQIGSLHFKVLHLPGHTPGHIGFINQENNIAFTGDVLFNGGIGRTDFPGGSYSQLIQSIKEKLLPLDEQTQIIAGHGPTTTIGNEKYTNPFLLKEHN</sequence>
<name>A0A8E3MGN5_9PAST</name>
<dbReference type="InterPro" id="IPR001279">
    <property type="entry name" value="Metallo-B-lactamas"/>
</dbReference>
<keyword evidence="3" id="KW-0378">Hydrolase</keyword>
<proteinExistence type="predicted"/>
<dbReference type="InterPro" id="IPR051453">
    <property type="entry name" value="MBL_Glyoxalase_II"/>
</dbReference>
<dbReference type="InterPro" id="IPR036866">
    <property type="entry name" value="RibonucZ/Hydroxyglut_hydro"/>
</dbReference>
<dbReference type="SMART" id="SM00849">
    <property type="entry name" value="Lactamase_B"/>
    <property type="match status" value="1"/>
</dbReference>
<dbReference type="CDD" id="cd07737">
    <property type="entry name" value="YcbL-like_MBL-fold"/>
    <property type="match status" value="1"/>
</dbReference>
<dbReference type="Proteomes" id="UP000955338">
    <property type="component" value="Chromosome"/>
</dbReference>
<organism evidence="5 6">
    <name type="scientific">Mergibacter septicus</name>
    <dbReference type="NCBI Taxonomy" id="221402"/>
    <lineage>
        <taxon>Bacteria</taxon>
        <taxon>Pseudomonadati</taxon>
        <taxon>Pseudomonadota</taxon>
        <taxon>Gammaproteobacteria</taxon>
        <taxon>Pasteurellales</taxon>
        <taxon>Pasteurellaceae</taxon>
        <taxon>Mergibacter</taxon>
    </lineage>
</organism>
<evidence type="ECO:0000313" key="6">
    <source>
        <dbReference type="Proteomes" id="UP000955338"/>
    </source>
</evidence>
<dbReference type="RefSeq" id="WP_261920514.1">
    <property type="nucleotide sequence ID" value="NZ_CP022010.1"/>
</dbReference>
<dbReference type="Pfam" id="PF00753">
    <property type="entry name" value="Lactamase_B"/>
    <property type="match status" value="1"/>
</dbReference>
<comment type="cofactor">
    <cofactor evidence="1">
        <name>Zn(2+)</name>
        <dbReference type="ChEBI" id="CHEBI:29105"/>
    </cofactor>
</comment>
<dbReference type="AlphaFoldDB" id="A0A8E3MGN5"/>
<gene>
    <name evidence="5" type="ORF">CEP48_05795</name>
</gene>
<keyword evidence="2" id="KW-0479">Metal-binding</keyword>
<dbReference type="PANTHER" id="PTHR46233:SF3">
    <property type="entry name" value="HYDROXYACYLGLUTATHIONE HYDROLASE GLOC"/>
    <property type="match status" value="1"/>
</dbReference>
<dbReference type="EMBL" id="CP022011">
    <property type="protein sequence ID" value="QDJ14966.1"/>
    <property type="molecule type" value="Genomic_DNA"/>
</dbReference>
<evidence type="ECO:0000256" key="2">
    <source>
        <dbReference type="ARBA" id="ARBA00022723"/>
    </source>
</evidence>
<reference evidence="5" key="1">
    <citation type="submission" date="2017-06" db="EMBL/GenBank/DDBJ databases">
        <title>Genome sequencing of pathogenic and non-pathogenic strains within Bisgaard taxon 40.</title>
        <authorList>
            <person name="Ladner J.T."/>
            <person name="Lovett S.P."/>
            <person name="Koroleva G."/>
            <person name="Lorch J.M."/>
        </authorList>
    </citation>
    <scope>NUCLEOTIDE SEQUENCE</scope>
    <source>
        <strain evidence="5">27576-1-I1</strain>
    </source>
</reference>
<evidence type="ECO:0000256" key="4">
    <source>
        <dbReference type="ARBA" id="ARBA00022833"/>
    </source>
</evidence>
<protein>
    <submittedName>
        <fullName evidence="5">MBL fold metallo-hydrolase</fullName>
    </submittedName>
</protein>
<dbReference type="Gene3D" id="3.60.15.10">
    <property type="entry name" value="Ribonuclease Z/Hydroxyacylglutathione hydrolase-like"/>
    <property type="match status" value="1"/>
</dbReference>
<dbReference type="GO" id="GO:0046872">
    <property type="term" value="F:metal ion binding"/>
    <property type="evidence" value="ECO:0007669"/>
    <property type="project" value="UniProtKB-KW"/>
</dbReference>
<evidence type="ECO:0000256" key="3">
    <source>
        <dbReference type="ARBA" id="ARBA00022801"/>
    </source>
</evidence>
<keyword evidence="4" id="KW-0862">Zinc</keyword>
<dbReference type="GO" id="GO:0016787">
    <property type="term" value="F:hydrolase activity"/>
    <property type="evidence" value="ECO:0007669"/>
    <property type="project" value="UniProtKB-KW"/>
</dbReference>
<accession>A0A8E3MGN5</accession>